<name>A0A396ST38_9LACO</name>
<proteinExistence type="predicted"/>
<dbReference type="Proteomes" id="UP000265862">
    <property type="component" value="Unassembled WGS sequence"/>
</dbReference>
<organism evidence="1 2">
    <name type="scientific">Lactobacillus bombicola</name>
    <dbReference type="NCBI Taxonomy" id="1505723"/>
    <lineage>
        <taxon>Bacteria</taxon>
        <taxon>Bacillati</taxon>
        <taxon>Bacillota</taxon>
        <taxon>Bacilli</taxon>
        <taxon>Lactobacillales</taxon>
        <taxon>Lactobacillaceae</taxon>
        <taxon>Lactobacillus</taxon>
    </lineage>
</organism>
<reference evidence="1 2" key="1">
    <citation type="submission" date="2018-07" db="EMBL/GenBank/DDBJ databases">
        <title>Genome sequences of six Lactobacillus spp. isolated from bumble bee guts.</title>
        <authorList>
            <person name="Motta E.V.S."/>
            <person name="Moran N.A."/>
        </authorList>
    </citation>
    <scope>NUCLEOTIDE SEQUENCE [LARGE SCALE GENOMIC DNA]</scope>
    <source>
        <strain evidence="1 2">OCC3</strain>
    </source>
</reference>
<sequence length="60" mass="7122">MALSEAKKRANARWNAKNKDKQLIYNTKSAAKRFVKEFADEDELKELEQLIAQRRVMLRK</sequence>
<dbReference type="RefSeq" id="WP_118897603.1">
    <property type="nucleotide sequence ID" value="NZ_QOCV01000003.1"/>
</dbReference>
<evidence type="ECO:0000313" key="2">
    <source>
        <dbReference type="Proteomes" id="UP000265862"/>
    </source>
</evidence>
<accession>A0A396ST38</accession>
<evidence type="ECO:0000313" key="1">
    <source>
        <dbReference type="EMBL" id="RHW55072.1"/>
    </source>
</evidence>
<dbReference type="EMBL" id="QOCV01000003">
    <property type="protein sequence ID" value="RHW55072.1"/>
    <property type="molecule type" value="Genomic_DNA"/>
</dbReference>
<dbReference type="AlphaFoldDB" id="A0A396ST38"/>
<gene>
    <name evidence="1" type="ORF">DS835_01475</name>
</gene>
<protein>
    <submittedName>
        <fullName evidence="1">Uncharacterized protein</fullName>
    </submittedName>
</protein>
<comment type="caution">
    <text evidence="1">The sequence shown here is derived from an EMBL/GenBank/DDBJ whole genome shotgun (WGS) entry which is preliminary data.</text>
</comment>